<sequence>MSSNKPPTTPPGPKGPERKNRREAQSSPPKAPQKSSPGSGETMVLPVRQSPSRQPSSGSQGTQGTQRTPPKALLPAIELQGRSGPNPKESTLLEAFYEPLPSVTKAADFGHGDTRPSGTLVAETNPPQCWVPLDVNHYLAIAETHLSKDAIKKVLSAHRAPALDPTFRVRREDDIVTYAATHLTHAVNHALGAILSQPVEMLNEYSASTAARVDRAWRPWGAKKHSFAVLEMKNMEAMRALHFEATQDEDPDADTPSLFDGRPILSMIKQITCYVKLPFYDTRYASLYDGNFLFLGVFELPPQQDSLPILKGTLIPCHGKHNDKARRALLGWLVEAWEKKQRGENHHLRLN</sequence>
<organism evidence="1 2">
    <name type="scientific">Chaetomium tenue</name>
    <dbReference type="NCBI Taxonomy" id="1854479"/>
    <lineage>
        <taxon>Eukaryota</taxon>
        <taxon>Fungi</taxon>
        <taxon>Dikarya</taxon>
        <taxon>Ascomycota</taxon>
        <taxon>Pezizomycotina</taxon>
        <taxon>Sordariomycetes</taxon>
        <taxon>Sordariomycetidae</taxon>
        <taxon>Sordariales</taxon>
        <taxon>Chaetomiaceae</taxon>
        <taxon>Chaetomium</taxon>
    </lineage>
</organism>
<accession>A0ACB7P1X3</accession>
<protein>
    <submittedName>
        <fullName evidence="1">Uncharacterized protein</fullName>
    </submittedName>
</protein>
<comment type="caution">
    <text evidence="1">The sequence shown here is derived from an EMBL/GenBank/DDBJ whole genome shotgun (WGS) entry which is preliminary data.</text>
</comment>
<dbReference type="Proteomes" id="UP000724584">
    <property type="component" value="Unassembled WGS sequence"/>
</dbReference>
<evidence type="ECO:0000313" key="1">
    <source>
        <dbReference type="EMBL" id="KAH6622641.1"/>
    </source>
</evidence>
<proteinExistence type="predicted"/>
<dbReference type="EMBL" id="JAGIZQ010000006">
    <property type="protein sequence ID" value="KAH6622641.1"/>
    <property type="molecule type" value="Genomic_DNA"/>
</dbReference>
<keyword evidence="2" id="KW-1185">Reference proteome</keyword>
<reference evidence="1 2" key="1">
    <citation type="journal article" date="2021" name="Nat. Commun.">
        <title>Genetic determinants of endophytism in the Arabidopsis root mycobiome.</title>
        <authorList>
            <person name="Mesny F."/>
            <person name="Miyauchi S."/>
            <person name="Thiergart T."/>
            <person name="Pickel B."/>
            <person name="Atanasova L."/>
            <person name="Karlsson M."/>
            <person name="Huettel B."/>
            <person name="Barry K.W."/>
            <person name="Haridas S."/>
            <person name="Chen C."/>
            <person name="Bauer D."/>
            <person name="Andreopoulos W."/>
            <person name="Pangilinan J."/>
            <person name="LaButti K."/>
            <person name="Riley R."/>
            <person name="Lipzen A."/>
            <person name="Clum A."/>
            <person name="Drula E."/>
            <person name="Henrissat B."/>
            <person name="Kohler A."/>
            <person name="Grigoriev I.V."/>
            <person name="Martin F.M."/>
            <person name="Hacquard S."/>
        </authorList>
    </citation>
    <scope>NUCLEOTIDE SEQUENCE [LARGE SCALE GENOMIC DNA]</scope>
    <source>
        <strain evidence="1 2">MPI-SDFR-AT-0079</strain>
    </source>
</reference>
<name>A0ACB7P1X3_9PEZI</name>
<evidence type="ECO:0000313" key="2">
    <source>
        <dbReference type="Proteomes" id="UP000724584"/>
    </source>
</evidence>
<gene>
    <name evidence="1" type="ORF">F5144DRAFT_632098</name>
</gene>